<dbReference type="EMBL" id="NOKQ01000187">
    <property type="protein sequence ID" value="OZS78687.1"/>
    <property type="molecule type" value="Genomic_DNA"/>
</dbReference>
<dbReference type="Gene3D" id="3.40.50.450">
    <property type="match status" value="1"/>
</dbReference>
<proteinExistence type="predicted"/>
<dbReference type="NCBIfam" id="NF010181">
    <property type="entry name" value="PRK13660.1"/>
    <property type="match status" value="1"/>
</dbReference>
<dbReference type="PIRSF" id="PIRSF021290">
    <property type="entry name" value="DUF1273"/>
    <property type="match status" value="1"/>
</dbReference>
<reference evidence="1 2" key="1">
    <citation type="submission" date="2017-07" db="EMBL/GenBank/DDBJ databases">
        <title>Tetzosporium hominis gen.nov. sp.nov.</title>
        <authorList>
            <person name="Tetz G."/>
            <person name="Tetz V."/>
        </authorList>
    </citation>
    <scope>NUCLEOTIDE SEQUENCE [LARGE SCALE GENOMIC DNA]</scope>
    <source>
        <strain evidence="1 2">VT-49</strain>
    </source>
</reference>
<dbReference type="PANTHER" id="PTHR38440:SF1">
    <property type="entry name" value="UPF0398 PROTEIN SPR0331"/>
    <property type="match status" value="1"/>
</dbReference>
<dbReference type="OrthoDB" id="2301957at2"/>
<keyword evidence="2" id="KW-1185">Reference proteome</keyword>
<protein>
    <submittedName>
        <fullName evidence="1">Uncharacterized protein</fullName>
    </submittedName>
</protein>
<evidence type="ECO:0000313" key="2">
    <source>
        <dbReference type="Proteomes" id="UP000217065"/>
    </source>
</evidence>
<dbReference type="Pfam" id="PF06908">
    <property type="entry name" value="YpsA"/>
    <property type="match status" value="1"/>
</dbReference>
<organism evidence="1 2">
    <name type="scientific">Tetzosporium hominis</name>
    <dbReference type="NCBI Taxonomy" id="2020506"/>
    <lineage>
        <taxon>Bacteria</taxon>
        <taxon>Bacillati</taxon>
        <taxon>Bacillota</taxon>
        <taxon>Bacilli</taxon>
        <taxon>Bacillales</taxon>
        <taxon>Caryophanaceae</taxon>
        <taxon>Tetzosporium</taxon>
    </lineage>
</organism>
<gene>
    <name evidence="1" type="ORF">CF394_03870</name>
</gene>
<dbReference type="AlphaFoldDB" id="A0A264W6P3"/>
<name>A0A264W6P3_9BACL</name>
<dbReference type="SUPFAM" id="SSF102405">
    <property type="entry name" value="MCP/YpsA-like"/>
    <property type="match status" value="1"/>
</dbReference>
<dbReference type="PANTHER" id="PTHR38440">
    <property type="entry name" value="UPF0398 PROTEIN YPSA"/>
    <property type="match status" value="1"/>
</dbReference>
<dbReference type="InterPro" id="IPR010697">
    <property type="entry name" value="YspA"/>
</dbReference>
<dbReference type="Proteomes" id="UP000217065">
    <property type="component" value="Unassembled WGS sequence"/>
</dbReference>
<sequence>MQKDSLCYTKFRGEPVKKLVISGYRATELGIFDSKHPGIAIIKTALKDRLLRYYEEGLEWVLISGQQGVEIWGAEVVVELKKEGIPLKLSITPPFSEFTSRLKPDKQAEFQQLVLEADFYQALTTGGYQGPWQFQERDKFLLRNTDSALVVYDDEQPASPKFFMELIGRYQETQPTFVVEQITSFDLNDTAEQMRWKEGDDHDYTL</sequence>
<evidence type="ECO:0000313" key="1">
    <source>
        <dbReference type="EMBL" id="OZS78687.1"/>
    </source>
</evidence>
<comment type="caution">
    <text evidence="1">The sequence shown here is derived from an EMBL/GenBank/DDBJ whole genome shotgun (WGS) entry which is preliminary data.</text>
</comment>
<accession>A0A264W6P3</accession>